<keyword evidence="3" id="KW-0862">Zinc</keyword>
<proteinExistence type="predicted"/>
<dbReference type="GO" id="GO:0008270">
    <property type="term" value="F:zinc ion binding"/>
    <property type="evidence" value="ECO:0007669"/>
    <property type="project" value="UniProtKB-KW"/>
</dbReference>
<evidence type="ECO:0000256" key="3">
    <source>
        <dbReference type="ARBA" id="ARBA00022833"/>
    </source>
</evidence>
<dbReference type="InterPro" id="IPR052788">
    <property type="entry name" value="RING-type_E3_ligase_ATL"/>
</dbReference>
<dbReference type="AlphaFoldDB" id="A0A7S2KS81"/>
<keyword evidence="5" id="KW-0812">Transmembrane</keyword>
<organism evidence="8">
    <name type="scientific">Zooxanthella nutricula</name>
    <dbReference type="NCBI Taxonomy" id="1333877"/>
    <lineage>
        <taxon>Eukaryota</taxon>
        <taxon>Sar</taxon>
        <taxon>Alveolata</taxon>
        <taxon>Dinophyceae</taxon>
        <taxon>Peridiniales</taxon>
        <taxon>Peridiniales incertae sedis</taxon>
        <taxon>Zooxanthella</taxon>
    </lineage>
</organism>
<dbReference type="PANTHER" id="PTHR45798:SF97">
    <property type="entry name" value="ALCOHOL-SENSITIVE RING FINGER PROTEIN 1"/>
    <property type="match status" value="1"/>
</dbReference>
<feature type="domain" description="RING-type" evidence="7">
    <location>
        <begin position="116"/>
        <end position="161"/>
    </location>
</feature>
<feature type="transmembrane region" description="Helical" evidence="5">
    <location>
        <begin position="46"/>
        <end position="71"/>
    </location>
</feature>
<dbReference type="PANTHER" id="PTHR45798">
    <property type="entry name" value="RING-H2 FINGER PROTEIN ATL61-RELATED-RELATED"/>
    <property type="match status" value="1"/>
</dbReference>
<reference evidence="8" key="1">
    <citation type="submission" date="2021-01" db="EMBL/GenBank/DDBJ databases">
        <authorList>
            <person name="Corre E."/>
            <person name="Pelletier E."/>
            <person name="Niang G."/>
            <person name="Scheremetjew M."/>
            <person name="Finn R."/>
            <person name="Kale V."/>
            <person name="Holt S."/>
            <person name="Cochrane G."/>
            <person name="Meng A."/>
            <person name="Brown T."/>
            <person name="Cohen L."/>
        </authorList>
    </citation>
    <scope>NUCLEOTIDE SEQUENCE</scope>
    <source>
        <strain evidence="8">RCC3387</strain>
    </source>
</reference>
<dbReference type="Pfam" id="PF13639">
    <property type="entry name" value="zf-RING_2"/>
    <property type="match status" value="1"/>
</dbReference>
<dbReference type="SMART" id="SM00184">
    <property type="entry name" value="RING"/>
    <property type="match status" value="1"/>
</dbReference>
<accession>A0A7S2KS81</accession>
<evidence type="ECO:0000256" key="1">
    <source>
        <dbReference type="ARBA" id="ARBA00022723"/>
    </source>
</evidence>
<protein>
    <recommendedName>
        <fullName evidence="7">RING-type domain-containing protein</fullName>
    </recommendedName>
</protein>
<evidence type="ECO:0000256" key="5">
    <source>
        <dbReference type="SAM" id="Phobius"/>
    </source>
</evidence>
<dbReference type="PROSITE" id="PS50089">
    <property type="entry name" value="ZF_RING_2"/>
    <property type="match status" value="1"/>
</dbReference>
<gene>
    <name evidence="8" type="ORF">BRAN1462_LOCUS32661</name>
</gene>
<dbReference type="EMBL" id="HBGW01051395">
    <property type="protein sequence ID" value="CAD9585256.1"/>
    <property type="molecule type" value="Transcribed_RNA"/>
</dbReference>
<name>A0A7S2KS81_9DINO</name>
<evidence type="ECO:0000256" key="4">
    <source>
        <dbReference type="PROSITE-ProRule" id="PRU00175"/>
    </source>
</evidence>
<feature type="chain" id="PRO_5031570616" description="RING-type domain-containing protein" evidence="6">
    <location>
        <begin position="23"/>
        <end position="189"/>
    </location>
</feature>
<dbReference type="SUPFAM" id="SSF57850">
    <property type="entry name" value="RING/U-box"/>
    <property type="match status" value="1"/>
</dbReference>
<feature type="signal peptide" evidence="6">
    <location>
        <begin position="1"/>
        <end position="22"/>
    </location>
</feature>
<keyword evidence="1" id="KW-0479">Metal-binding</keyword>
<keyword evidence="6" id="KW-0732">Signal</keyword>
<dbReference type="Gene3D" id="3.30.40.10">
    <property type="entry name" value="Zinc/RING finger domain, C3HC4 (zinc finger)"/>
    <property type="match status" value="1"/>
</dbReference>
<keyword evidence="5" id="KW-1133">Transmembrane helix</keyword>
<keyword evidence="2 4" id="KW-0863">Zinc-finger</keyword>
<evidence type="ECO:0000256" key="6">
    <source>
        <dbReference type="SAM" id="SignalP"/>
    </source>
</evidence>
<keyword evidence="5" id="KW-0472">Membrane</keyword>
<evidence type="ECO:0000259" key="7">
    <source>
        <dbReference type="PROSITE" id="PS50089"/>
    </source>
</evidence>
<evidence type="ECO:0000256" key="2">
    <source>
        <dbReference type="ARBA" id="ARBA00022771"/>
    </source>
</evidence>
<dbReference type="InterPro" id="IPR013083">
    <property type="entry name" value="Znf_RING/FYVE/PHD"/>
</dbReference>
<dbReference type="InterPro" id="IPR001841">
    <property type="entry name" value="Znf_RING"/>
</dbReference>
<evidence type="ECO:0000313" key="8">
    <source>
        <dbReference type="EMBL" id="CAD9585256.1"/>
    </source>
</evidence>
<sequence length="189" mass="20664">MRCFQLAFLALGALSVAVSANAAEEKTEVEEAQHGHFRGPYARQDSAAKATPGITAALACVSISVLAYLVAWHHMRAIGDQQQHQAQRKRHLDKAVLESEFPVQPRLARSGTVPECVVCLDTIQEGDECRVLHCGHVFHAECVMEWWTHAPRRTADCPLCRQDQHVAEPPEAASAPVMPAGGPMLAMRP</sequence>